<feature type="transmembrane region" description="Helical" evidence="10">
    <location>
        <begin position="169"/>
        <end position="191"/>
    </location>
</feature>
<dbReference type="InterPro" id="IPR018076">
    <property type="entry name" value="T2SS_GspF_dom"/>
</dbReference>
<evidence type="ECO:0000256" key="10">
    <source>
        <dbReference type="SAM" id="Phobius"/>
    </source>
</evidence>
<dbReference type="AlphaFoldDB" id="A0A7C1BE15"/>
<evidence type="ECO:0000256" key="7">
    <source>
        <dbReference type="ARBA" id="ARBA00022989"/>
    </source>
</evidence>
<dbReference type="InterPro" id="IPR042094">
    <property type="entry name" value="T2SS_GspF_sf"/>
</dbReference>
<dbReference type="FunFam" id="1.20.81.30:FF:000001">
    <property type="entry name" value="Type II secretion system protein F"/>
    <property type="match status" value="2"/>
</dbReference>
<feature type="domain" description="Type II secretion system protein GspF" evidence="11">
    <location>
        <begin position="272"/>
        <end position="394"/>
    </location>
</feature>
<evidence type="ECO:0000256" key="2">
    <source>
        <dbReference type="ARBA" id="ARBA00005745"/>
    </source>
</evidence>
<sequence length="404" mass="44373">MPVYTWSGKTSTGRPVGGELKAKSLEEAMTSLQNRGIIITEVKKKSRSFNIPLLSSFFGRVGLKDLTIFTRQFATMINAGIPIVQCLAILEEQTNKKRFQEILHRIKKNVEAGKTLAESMEAYRKVFGNLIISMVEVGETGGVLGVTLARISDYLEKVMNLRRKVKSSMAYPVIVLIFATILTLGLLIFLIPRFASLYESANMSLPTPTRIVMSISFFLKRYIILILAVLAGLYLAFRKYTKTAKGRKIYHGFLLKIPLIGSITRKAAISRFARTLGILVRSGVPILDGLQITARTTGNAIVEEAIMKARKSIGEGKTIAKPLRESGAFPPLVVHLVAVGEQTGRLSDMLDKIADFYEDEVDNAVGTLATVIEPVMLVVVGVMIGGILISMYLPIFNLASTLGK</sequence>
<evidence type="ECO:0000256" key="3">
    <source>
        <dbReference type="ARBA" id="ARBA00022448"/>
    </source>
</evidence>
<feature type="domain" description="Type II secretion system protein GspF" evidence="11">
    <location>
        <begin position="69"/>
        <end position="192"/>
    </location>
</feature>
<dbReference type="GO" id="GO:0005886">
    <property type="term" value="C:plasma membrane"/>
    <property type="evidence" value="ECO:0007669"/>
    <property type="project" value="UniProtKB-SubCell"/>
</dbReference>
<dbReference type="Pfam" id="PF00482">
    <property type="entry name" value="T2SSF"/>
    <property type="match status" value="2"/>
</dbReference>
<keyword evidence="8 10" id="KW-0472">Membrane</keyword>
<keyword evidence="3 9" id="KW-0813">Transport</keyword>
<evidence type="ECO:0000256" key="9">
    <source>
        <dbReference type="RuleBase" id="RU003923"/>
    </source>
</evidence>
<comment type="caution">
    <text evidence="12">The sequence shown here is derived from an EMBL/GenBank/DDBJ whole genome shotgun (WGS) entry which is preliminary data.</text>
</comment>
<dbReference type="Gene3D" id="1.20.81.30">
    <property type="entry name" value="Type II secretion system (T2SS), domain F"/>
    <property type="match status" value="2"/>
</dbReference>
<evidence type="ECO:0000313" key="12">
    <source>
        <dbReference type="EMBL" id="HDM89894.1"/>
    </source>
</evidence>
<dbReference type="PANTHER" id="PTHR30012:SF7">
    <property type="entry name" value="PROTEIN TRANSPORT PROTEIN HOFC HOMOLOG"/>
    <property type="match status" value="1"/>
</dbReference>
<evidence type="ECO:0000256" key="1">
    <source>
        <dbReference type="ARBA" id="ARBA00004429"/>
    </source>
</evidence>
<keyword evidence="4" id="KW-1003">Cell membrane</keyword>
<feature type="transmembrane region" description="Helical" evidence="10">
    <location>
        <begin position="211"/>
        <end position="237"/>
    </location>
</feature>
<evidence type="ECO:0000256" key="8">
    <source>
        <dbReference type="ARBA" id="ARBA00023136"/>
    </source>
</evidence>
<comment type="similarity">
    <text evidence="2 9">Belongs to the GSP F family.</text>
</comment>
<keyword evidence="5" id="KW-0997">Cell inner membrane</keyword>
<name>A0A7C1BE15_UNCW3</name>
<evidence type="ECO:0000256" key="5">
    <source>
        <dbReference type="ARBA" id="ARBA00022519"/>
    </source>
</evidence>
<dbReference type="PRINTS" id="PR00812">
    <property type="entry name" value="BCTERIALGSPF"/>
</dbReference>
<dbReference type="PANTHER" id="PTHR30012">
    <property type="entry name" value="GENERAL SECRETION PATHWAY PROTEIN"/>
    <property type="match status" value="1"/>
</dbReference>
<proteinExistence type="inferred from homology"/>
<accession>A0A7C1BE15</accession>
<dbReference type="InterPro" id="IPR001992">
    <property type="entry name" value="T2SS_GspF/T4SS_PilC_CS"/>
</dbReference>
<keyword evidence="6 9" id="KW-0812">Transmembrane</keyword>
<dbReference type="Proteomes" id="UP000885931">
    <property type="component" value="Unassembled WGS sequence"/>
</dbReference>
<dbReference type="EMBL" id="DRBW01000060">
    <property type="protein sequence ID" value="HDM89894.1"/>
    <property type="molecule type" value="Genomic_DNA"/>
</dbReference>
<gene>
    <name evidence="12" type="ORF">ENG67_01660</name>
</gene>
<protein>
    <submittedName>
        <fullName evidence="12">Type II secretion system F family protein</fullName>
    </submittedName>
</protein>
<feature type="transmembrane region" description="Helical" evidence="10">
    <location>
        <begin position="375"/>
        <end position="395"/>
    </location>
</feature>
<evidence type="ECO:0000259" key="11">
    <source>
        <dbReference type="Pfam" id="PF00482"/>
    </source>
</evidence>
<evidence type="ECO:0000256" key="6">
    <source>
        <dbReference type="ARBA" id="ARBA00022692"/>
    </source>
</evidence>
<reference evidence="12" key="1">
    <citation type="journal article" date="2020" name="mSystems">
        <title>Genome- and Community-Level Interaction Insights into Carbon Utilization and Element Cycling Functions of Hydrothermarchaeota in Hydrothermal Sediment.</title>
        <authorList>
            <person name="Zhou Z."/>
            <person name="Liu Y."/>
            <person name="Xu W."/>
            <person name="Pan J."/>
            <person name="Luo Z.H."/>
            <person name="Li M."/>
        </authorList>
    </citation>
    <scope>NUCLEOTIDE SEQUENCE [LARGE SCALE GENOMIC DNA]</scope>
    <source>
        <strain evidence="12">HyVt-237</strain>
    </source>
</reference>
<dbReference type="GO" id="GO:0015628">
    <property type="term" value="P:protein secretion by the type II secretion system"/>
    <property type="evidence" value="ECO:0007669"/>
    <property type="project" value="TreeGrafter"/>
</dbReference>
<dbReference type="PROSITE" id="PS00874">
    <property type="entry name" value="T2SP_F"/>
    <property type="match status" value="1"/>
</dbReference>
<dbReference type="InterPro" id="IPR003004">
    <property type="entry name" value="GspF/PilC"/>
</dbReference>
<evidence type="ECO:0000256" key="4">
    <source>
        <dbReference type="ARBA" id="ARBA00022475"/>
    </source>
</evidence>
<organism evidence="12">
    <name type="scientific">candidate division WOR-3 bacterium</name>
    <dbReference type="NCBI Taxonomy" id="2052148"/>
    <lineage>
        <taxon>Bacteria</taxon>
        <taxon>Bacteria division WOR-3</taxon>
    </lineage>
</organism>
<comment type="subcellular location">
    <subcellularLocation>
        <location evidence="1">Cell inner membrane</location>
        <topology evidence="1">Multi-pass membrane protein</topology>
    </subcellularLocation>
    <subcellularLocation>
        <location evidence="9">Cell membrane</location>
        <topology evidence="9">Multi-pass membrane protein</topology>
    </subcellularLocation>
</comment>
<keyword evidence="7 10" id="KW-1133">Transmembrane helix</keyword>